<evidence type="ECO:0000256" key="1">
    <source>
        <dbReference type="SAM" id="MobiDB-lite"/>
    </source>
</evidence>
<keyword evidence="3" id="KW-1185">Reference proteome</keyword>
<name>A0ABN8ZEX8_RANTA</name>
<feature type="region of interest" description="Disordered" evidence="1">
    <location>
        <begin position="1"/>
        <end position="93"/>
    </location>
</feature>
<accession>A0ABN8ZEX8</accession>
<reference evidence="2" key="1">
    <citation type="submission" date="2023-04" db="EMBL/GenBank/DDBJ databases">
        <authorList>
            <consortium name="ELIXIR-Norway"/>
        </authorList>
    </citation>
    <scope>NUCLEOTIDE SEQUENCE [LARGE SCALE GENOMIC DNA]</scope>
</reference>
<feature type="compositionally biased region" description="Basic and acidic residues" evidence="1">
    <location>
        <begin position="37"/>
        <end position="50"/>
    </location>
</feature>
<evidence type="ECO:0000313" key="3">
    <source>
        <dbReference type="Proteomes" id="UP001176941"/>
    </source>
</evidence>
<dbReference type="EMBL" id="OX459968">
    <property type="protein sequence ID" value="CAI9172345.1"/>
    <property type="molecule type" value="Genomic_DNA"/>
</dbReference>
<sequence length="93" mass="9662">MSCDGRAESSYGGRDWQDVGGTQRALAPSSGGGPPEDVGRRQGQPREEQSRVAAAAGRAGPSSFAQAQRQAPTRCGQTLGAPEPPRTSVLRLL</sequence>
<protein>
    <submittedName>
        <fullName evidence="2">Uncharacterized protein</fullName>
    </submittedName>
</protein>
<dbReference type="Proteomes" id="UP001176941">
    <property type="component" value="Chromosome 32"/>
</dbReference>
<proteinExistence type="predicted"/>
<evidence type="ECO:0000313" key="2">
    <source>
        <dbReference type="EMBL" id="CAI9172345.1"/>
    </source>
</evidence>
<organism evidence="2 3">
    <name type="scientific">Rangifer tarandus platyrhynchus</name>
    <name type="common">Svalbard reindeer</name>
    <dbReference type="NCBI Taxonomy" id="3082113"/>
    <lineage>
        <taxon>Eukaryota</taxon>
        <taxon>Metazoa</taxon>
        <taxon>Chordata</taxon>
        <taxon>Craniata</taxon>
        <taxon>Vertebrata</taxon>
        <taxon>Euteleostomi</taxon>
        <taxon>Mammalia</taxon>
        <taxon>Eutheria</taxon>
        <taxon>Laurasiatheria</taxon>
        <taxon>Artiodactyla</taxon>
        <taxon>Ruminantia</taxon>
        <taxon>Pecora</taxon>
        <taxon>Cervidae</taxon>
        <taxon>Odocoileinae</taxon>
        <taxon>Rangifer</taxon>
    </lineage>
</organism>
<gene>
    <name evidence="2" type="ORF">MRATA1EN1_LOCUS21307</name>
</gene>